<comment type="caution">
    <text evidence="2">The sequence shown here is derived from an EMBL/GenBank/DDBJ whole genome shotgun (WGS) entry which is preliminary data.</text>
</comment>
<dbReference type="STRING" id="226910.UCMB321_1537"/>
<dbReference type="AlphaFoldDB" id="A0A0C2F0X0"/>
<dbReference type="EMBL" id="JXDG01000015">
    <property type="protein sequence ID" value="KIH84683.1"/>
    <property type="molecule type" value="Genomic_DNA"/>
</dbReference>
<keyword evidence="3" id="KW-1185">Reference proteome</keyword>
<dbReference type="Gene3D" id="6.20.450.20">
    <property type="match status" value="1"/>
</dbReference>
<evidence type="ECO:0000313" key="2">
    <source>
        <dbReference type="EMBL" id="KIH84683.1"/>
    </source>
</evidence>
<sequence>MSTELPPIVLVFGTEEQAANYDRWFRAKVQRSLENPGAGVPHDEVMTRMDAIIEEARRKRKSIV</sequence>
<dbReference type="PATRIC" id="fig|226910.6.peg.1529"/>
<evidence type="ECO:0000313" key="3">
    <source>
        <dbReference type="Proteomes" id="UP000031535"/>
    </source>
</evidence>
<gene>
    <name evidence="2" type="ORF">UCMB321_1537</name>
</gene>
<evidence type="ECO:0000259" key="1">
    <source>
        <dbReference type="Pfam" id="PF21217"/>
    </source>
</evidence>
<accession>A0A0C2F0X0</accession>
<name>A0A0C2F0X0_9PSED</name>
<proteinExistence type="predicted"/>
<dbReference type="Pfam" id="PF21217">
    <property type="entry name" value="PaaA2"/>
    <property type="match status" value="1"/>
</dbReference>
<dbReference type="Proteomes" id="UP000031535">
    <property type="component" value="Unassembled WGS sequence"/>
</dbReference>
<reference evidence="2 3" key="1">
    <citation type="submission" date="2015-01" db="EMBL/GenBank/DDBJ databases">
        <title>Complete genome of Pseudomonas batumici UCM B-321 producer of the batumin antibiotic with strong antistaphilococcal and potential anticancer activity.</title>
        <authorList>
            <person name="Klochko V.V."/>
            <person name="Zelena L.B."/>
            <person name="Elena K.A."/>
            <person name="Reva O.N."/>
        </authorList>
    </citation>
    <scope>NUCLEOTIDE SEQUENCE [LARGE SCALE GENOMIC DNA]</scope>
    <source>
        <strain evidence="2 3">UCM B-321</strain>
    </source>
</reference>
<feature type="domain" description="Stability determinant" evidence="1">
    <location>
        <begin position="16"/>
        <end position="47"/>
    </location>
</feature>
<protein>
    <recommendedName>
        <fullName evidence="1">Stability determinant domain-containing protein</fullName>
    </recommendedName>
</protein>
<dbReference type="InterPro" id="IPR048851">
    <property type="entry name" value="PaaA2_dom"/>
</dbReference>
<dbReference type="RefSeq" id="WP_040065024.1">
    <property type="nucleotide sequence ID" value="NZ_JXDG01000015.1"/>
</dbReference>
<dbReference type="OrthoDB" id="3174560at2"/>
<organism evidence="2 3">
    <name type="scientific">Pseudomonas batumici</name>
    <dbReference type="NCBI Taxonomy" id="226910"/>
    <lineage>
        <taxon>Bacteria</taxon>
        <taxon>Pseudomonadati</taxon>
        <taxon>Pseudomonadota</taxon>
        <taxon>Gammaproteobacteria</taxon>
        <taxon>Pseudomonadales</taxon>
        <taxon>Pseudomonadaceae</taxon>
        <taxon>Pseudomonas</taxon>
    </lineage>
</organism>